<dbReference type="InterPro" id="IPR022595">
    <property type="entry name" value="Enc34_ssDNA-bd"/>
</dbReference>
<dbReference type="Pfam" id="PF10991">
    <property type="entry name" value="Enc34_ssDNA-bd"/>
    <property type="match status" value="1"/>
</dbReference>
<comment type="caution">
    <text evidence="1">The sequence shown here is derived from an EMBL/GenBank/DDBJ whole genome shotgun (WGS) entry which is preliminary data.</text>
</comment>
<name>A0A5M9ZH85_9BIFI</name>
<evidence type="ECO:0000313" key="1">
    <source>
        <dbReference type="EMBL" id="KAA8826920.1"/>
    </source>
</evidence>
<organism evidence="1 2">
    <name type="scientific">Bifidobacterium myosotis</name>
    <dbReference type="NCBI Taxonomy" id="1630166"/>
    <lineage>
        <taxon>Bacteria</taxon>
        <taxon>Bacillati</taxon>
        <taxon>Actinomycetota</taxon>
        <taxon>Actinomycetes</taxon>
        <taxon>Bifidobacteriales</taxon>
        <taxon>Bifidobacteriaceae</taxon>
        <taxon>Bifidobacterium</taxon>
    </lineage>
</organism>
<proteinExistence type="predicted"/>
<gene>
    <name evidence="1" type="ORF">EMO91_10330</name>
</gene>
<accession>A0A5M9ZH85</accession>
<evidence type="ECO:0000313" key="2">
    <source>
        <dbReference type="Proteomes" id="UP000410049"/>
    </source>
</evidence>
<dbReference type="Proteomes" id="UP000410049">
    <property type="component" value="Unassembled WGS sequence"/>
</dbReference>
<dbReference type="SUPFAM" id="SSF50249">
    <property type="entry name" value="Nucleic acid-binding proteins"/>
    <property type="match status" value="1"/>
</dbReference>
<dbReference type="Gene3D" id="2.40.50.140">
    <property type="entry name" value="Nucleic acid-binding proteins"/>
    <property type="match status" value="1"/>
</dbReference>
<sequence length="216" mass="23113">MADYIMTEPATLDFANGLFRDRDGKYSCYLLIDKSTPGGQAEAKAIAQAIQDAIKDGTRPSGNYPAPLAGLDPNDQNAVKRLSLPLKDGDKDVFALGEHAGERRADVYPEFAGHWFLKVSAGEHRMVDEGLVRDMSNRPVQASQVYSGNRVRANLWFAAWNNNGNRGVQARLNALLIVEPGEPLVQGGHGGDPFAGFGLPAADASTGGDPFANMGV</sequence>
<dbReference type="RefSeq" id="WP_150379876.1">
    <property type="nucleotide sequence ID" value="NZ_RZUH01000009.1"/>
</dbReference>
<dbReference type="EMBL" id="RZUH01000009">
    <property type="protein sequence ID" value="KAA8826920.1"/>
    <property type="molecule type" value="Genomic_DNA"/>
</dbReference>
<reference evidence="1 2" key="1">
    <citation type="journal article" date="2019" name="Syst. Appl. Microbiol.">
        <title>Characterization of Bifidobacterium species in feaces of the Egyptian fruit bat: Description of B. vespertilionis sp. nov. and B. rousetti sp. nov.</title>
        <authorList>
            <person name="Modesto M."/>
            <person name="Satti M."/>
            <person name="Watanabe K."/>
            <person name="Puglisi E."/>
            <person name="Morelli L."/>
            <person name="Huang C.-H."/>
            <person name="Liou J.-S."/>
            <person name="Miyashita M."/>
            <person name="Tamura T."/>
            <person name="Saito S."/>
            <person name="Mori K."/>
            <person name="Huang L."/>
            <person name="Sciavilla P."/>
            <person name="Sandri C."/>
            <person name="Spiezio C."/>
            <person name="Vitali F."/>
            <person name="Cavalieri D."/>
            <person name="Perpetuini G."/>
            <person name="Tofalo R."/>
            <person name="Bonetti A."/>
            <person name="Arita M."/>
            <person name="Mattarelli P."/>
        </authorList>
    </citation>
    <scope>NUCLEOTIDE SEQUENCE [LARGE SCALE GENOMIC DNA]</scope>
    <source>
        <strain evidence="1 2">RST17</strain>
    </source>
</reference>
<dbReference type="InterPro" id="IPR012340">
    <property type="entry name" value="NA-bd_OB-fold"/>
</dbReference>
<protein>
    <submittedName>
        <fullName evidence="1">DUF2815 family protein</fullName>
    </submittedName>
</protein>
<dbReference type="AlphaFoldDB" id="A0A5M9ZH85"/>